<evidence type="ECO:0000256" key="3">
    <source>
        <dbReference type="ARBA" id="ARBA00022833"/>
    </source>
</evidence>
<proteinExistence type="inferred from homology"/>
<name>A0A0B7K6X0_BIOOC</name>
<keyword evidence="3" id="KW-0862">Zinc</keyword>
<protein>
    <recommendedName>
        <fullName evidence="4">Protein yippee-like</fullName>
    </recommendedName>
</protein>
<dbReference type="InterPro" id="IPR004910">
    <property type="entry name" value="Yippee/Mis18/Cereblon"/>
</dbReference>
<comment type="similarity">
    <text evidence="1 4">Belongs to the yippee family.</text>
</comment>
<evidence type="ECO:0000256" key="1">
    <source>
        <dbReference type="ARBA" id="ARBA00005613"/>
    </source>
</evidence>
<evidence type="ECO:0000256" key="4">
    <source>
        <dbReference type="RuleBase" id="RU110713"/>
    </source>
</evidence>
<dbReference type="GO" id="GO:0046872">
    <property type="term" value="F:metal ion binding"/>
    <property type="evidence" value="ECO:0007669"/>
    <property type="project" value="UniProtKB-KW"/>
</dbReference>
<dbReference type="InterPro" id="IPR039058">
    <property type="entry name" value="Yippee_fam"/>
</dbReference>
<feature type="domain" description="Yippee" evidence="5">
    <location>
        <begin position="14"/>
        <end position="113"/>
    </location>
</feature>
<sequence length="123" mass="13942">MQIRVPPVVDQQAKVYDCKTCEVPLALERSRIARHNKYQGRDGPAFLFKETSNIHASPPFEMEMTTGRHTVRNISCAKCDALVGWMYVNAPRASEQYKVGNYMLEKELLCEGIEGQHEADSPL</sequence>
<evidence type="ECO:0000313" key="6">
    <source>
        <dbReference type="EMBL" id="CEO50451.1"/>
    </source>
</evidence>
<gene>
    <name evidence="6" type="ORF">BN869_000006509_1</name>
</gene>
<keyword evidence="2" id="KW-0479">Metal-binding</keyword>
<dbReference type="PANTHER" id="PTHR13848">
    <property type="entry name" value="PROTEIN YIPPEE-LIKE CG15309-RELATED"/>
    <property type="match status" value="1"/>
</dbReference>
<evidence type="ECO:0000259" key="5">
    <source>
        <dbReference type="PROSITE" id="PS51792"/>
    </source>
</evidence>
<reference evidence="6" key="1">
    <citation type="submission" date="2015-01" db="EMBL/GenBank/DDBJ databases">
        <authorList>
            <person name="Durling Mikael"/>
        </authorList>
    </citation>
    <scope>NUCLEOTIDE SEQUENCE</scope>
</reference>
<dbReference type="Pfam" id="PF03226">
    <property type="entry name" value="Yippee-Mis18"/>
    <property type="match status" value="1"/>
</dbReference>
<dbReference type="InterPro" id="IPR034751">
    <property type="entry name" value="Yippee"/>
</dbReference>
<dbReference type="EMBL" id="CDPU01000018">
    <property type="protein sequence ID" value="CEO50451.1"/>
    <property type="molecule type" value="Genomic_DNA"/>
</dbReference>
<dbReference type="AlphaFoldDB" id="A0A0B7K6X0"/>
<evidence type="ECO:0000256" key="2">
    <source>
        <dbReference type="ARBA" id="ARBA00022723"/>
    </source>
</evidence>
<accession>A0A0B7K6X0</accession>
<dbReference type="PROSITE" id="PS51792">
    <property type="entry name" value="YIPPEE"/>
    <property type="match status" value="1"/>
</dbReference>
<organism evidence="6">
    <name type="scientific">Bionectria ochroleuca</name>
    <name type="common">Gliocladium roseum</name>
    <dbReference type="NCBI Taxonomy" id="29856"/>
    <lineage>
        <taxon>Eukaryota</taxon>
        <taxon>Fungi</taxon>
        <taxon>Dikarya</taxon>
        <taxon>Ascomycota</taxon>
        <taxon>Pezizomycotina</taxon>
        <taxon>Sordariomycetes</taxon>
        <taxon>Hypocreomycetidae</taxon>
        <taxon>Hypocreales</taxon>
        <taxon>Bionectriaceae</taxon>
        <taxon>Clonostachys</taxon>
    </lineage>
</organism>